<organism evidence="1 2">
    <name type="scientific">Lasiosphaeria hispida</name>
    <dbReference type="NCBI Taxonomy" id="260671"/>
    <lineage>
        <taxon>Eukaryota</taxon>
        <taxon>Fungi</taxon>
        <taxon>Dikarya</taxon>
        <taxon>Ascomycota</taxon>
        <taxon>Pezizomycotina</taxon>
        <taxon>Sordariomycetes</taxon>
        <taxon>Sordariomycetidae</taxon>
        <taxon>Sordariales</taxon>
        <taxon>Lasiosphaeriaceae</taxon>
        <taxon>Lasiosphaeria</taxon>
    </lineage>
</organism>
<name>A0AAJ0H851_9PEZI</name>
<proteinExistence type="predicted"/>
<protein>
    <submittedName>
        <fullName evidence="1">Uncharacterized protein</fullName>
    </submittedName>
</protein>
<evidence type="ECO:0000313" key="1">
    <source>
        <dbReference type="EMBL" id="KAK3343564.1"/>
    </source>
</evidence>
<gene>
    <name evidence="1" type="ORF">B0T25DRAFT_521693</name>
</gene>
<accession>A0AAJ0H851</accession>
<sequence length="123" mass="14582">MQHLTPWTGAGTSNLEYDDIAGVFTTKLIEYDYLSQDWRDRRPRYYFDVRSTSETWDSPFPMGSARYQKMRDLSSNDSVYIIARVFEMYTGAIDVKFYVNPLKLYRQRLIDFSADEYTVRPLS</sequence>
<dbReference type="EMBL" id="JAUIQD010000007">
    <property type="protein sequence ID" value="KAK3343564.1"/>
    <property type="molecule type" value="Genomic_DNA"/>
</dbReference>
<keyword evidence="2" id="KW-1185">Reference proteome</keyword>
<dbReference type="Proteomes" id="UP001275084">
    <property type="component" value="Unassembled WGS sequence"/>
</dbReference>
<comment type="caution">
    <text evidence="1">The sequence shown here is derived from an EMBL/GenBank/DDBJ whole genome shotgun (WGS) entry which is preliminary data.</text>
</comment>
<reference evidence="1" key="2">
    <citation type="submission" date="2023-06" db="EMBL/GenBank/DDBJ databases">
        <authorList>
            <consortium name="Lawrence Berkeley National Laboratory"/>
            <person name="Haridas S."/>
            <person name="Hensen N."/>
            <person name="Bonometti L."/>
            <person name="Westerberg I."/>
            <person name="Brannstrom I.O."/>
            <person name="Guillou S."/>
            <person name="Cros-Aarteil S."/>
            <person name="Calhoun S."/>
            <person name="Kuo A."/>
            <person name="Mondo S."/>
            <person name="Pangilinan J."/>
            <person name="Riley R."/>
            <person name="Labutti K."/>
            <person name="Andreopoulos B."/>
            <person name="Lipzen A."/>
            <person name="Chen C."/>
            <person name="Yanf M."/>
            <person name="Daum C."/>
            <person name="Ng V."/>
            <person name="Clum A."/>
            <person name="Steindorff A."/>
            <person name="Ohm R."/>
            <person name="Martin F."/>
            <person name="Silar P."/>
            <person name="Natvig D."/>
            <person name="Lalanne C."/>
            <person name="Gautier V."/>
            <person name="Ament-Velasquez S.L."/>
            <person name="Kruys A."/>
            <person name="Hutchinson M.I."/>
            <person name="Powell A.J."/>
            <person name="Barry K."/>
            <person name="Miller A.N."/>
            <person name="Grigoriev I.V."/>
            <person name="Debuchy R."/>
            <person name="Gladieux P."/>
            <person name="Thoren M.H."/>
            <person name="Johannesson H."/>
        </authorList>
    </citation>
    <scope>NUCLEOTIDE SEQUENCE</scope>
    <source>
        <strain evidence="1">CBS 955.72</strain>
    </source>
</reference>
<reference evidence="1" key="1">
    <citation type="journal article" date="2023" name="Mol. Phylogenet. Evol.">
        <title>Genome-scale phylogeny and comparative genomics of the fungal order Sordariales.</title>
        <authorList>
            <person name="Hensen N."/>
            <person name="Bonometti L."/>
            <person name="Westerberg I."/>
            <person name="Brannstrom I.O."/>
            <person name="Guillou S."/>
            <person name="Cros-Aarteil S."/>
            <person name="Calhoun S."/>
            <person name="Haridas S."/>
            <person name="Kuo A."/>
            <person name="Mondo S."/>
            <person name="Pangilinan J."/>
            <person name="Riley R."/>
            <person name="LaButti K."/>
            <person name="Andreopoulos B."/>
            <person name="Lipzen A."/>
            <person name="Chen C."/>
            <person name="Yan M."/>
            <person name="Daum C."/>
            <person name="Ng V."/>
            <person name="Clum A."/>
            <person name="Steindorff A."/>
            <person name="Ohm R.A."/>
            <person name="Martin F."/>
            <person name="Silar P."/>
            <person name="Natvig D.O."/>
            <person name="Lalanne C."/>
            <person name="Gautier V."/>
            <person name="Ament-Velasquez S.L."/>
            <person name="Kruys A."/>
            <person name="Hutchinson M.I."/>
            <person name="Powell A.J."/>
            <person name="Barry K."/>
            <person name="Miller A.N."/>
            <person name="Grigoriev I.V."/>
            <person name="Debuchy R."/>
            <person name="Gladieux P."/>
            <person name="Hiltunen Thoren M."/>
            <person name="Johannesson H."/>
        </authorList>
    </citation>
    <scope>NUCLEOTIDE SEQUENCE</scope>
    <source>
        <strain evidence="1">CBS 955.72</strain>
    </source>
</reference>
<dbReference type="AlphaFoldDB" id="A0AAJ0H851"/>
<evidence type="ECO:0000313" key="2">
    <source>
        <dbReference type="Proteomes" id="UP001275084"/>
    </source>
</evidence>